<dbReference type="PANTHER" id="PTHR28520:SF2">
    <property type="entry name" value="MITOTIC-SPINDLE ORGANIZING PROTEIN 1"/>
    <property type="match status" value="1"/>
</dbReference>
<dbReference type="GO" id="GO:0000931">
    <property type="term" value="C:gamma-tubulin ring complex"/>
    <property type="evidence" value="ECO:0007669"/>
    <property type="project" value="InterPro"/>
</dbReference>
<dbReference type="InterPro" id="IPR022214">
    <property type="entry name" value="MZT1"/>
</dbReference>
<dbReference type="PANTHER" id="PTHR28520">
    <property type="entry name" value="MITOTIC-SPINDLE ORGANIZING PROTEIN 1"/>
    <property type="match status" value="1"/>
</dbReference>
<dbReference type="EMBL" id="JARPUR010000002">
    <property type="protein sequence ID" value="KAK4881014.1"/>
    <property type="molecule type" value="Genomic_DNA"/>
</dbReference>
<sequence>MFKIFYQNHIVCEIIGNTITHFEMPHLTNTRITEARELFQALLEMSQLLCTGLDPEILTICIRLCELGLHPDVLATIIRELRKEVNRNNDRVLGQL</sequence>
<comment type="subcellular location">
    <subcellularLocation>
        <location evidence="1">Cytoplasm</location>
        <location evidence="1">Cytoskeleton</location>
        <location evidence="1">Microtubule organizing center</location>
    </subcellularLocation>
</comment>
<dbReference type="GO" id="GO:0005813">
    <property type="term" value="C:centrosome"/>
    <property type="evidence" value="ECO:0007669"/>
    <property type="project" value="TreeGrafter"/>
</dbReference>
<evidence type="ECO:0000313" key="5">
    <source>
        <dbReference type="EMBL" id="KAK4881014.1"/>
    </source>
</evidence>
<dbReference type="Proteomes" id="UP001353858">
    <property type="component" value="Unassembled WGS sequence"/>
</dbReference>
<evidence type="ECO:0000256" key="3">
    <source>
        <dbReference type="ARBA" id="ARBA00022490"/>
    </source>
</evidence>
<protein>
    <recommendedName>
        <fullName evidence="7">Mitotic-spindle organizing protein 1</fullName>
    </recommendedName>
</protein>
<keyword evidence="4" id="KW-0206">Cytoskeleton</keyword>
<dbReference type="GO" id="GO:0005819">
    <property type="term" value="C:spindle"/>
    <property type="evidence" value="ECO:0007669"/>
    <property type="project" value="TreeGrafter"/>
</dbReference>
<dbReference type="GO" id="GO:0033566">
    <property type="term" value="P:gamma-tubulin complex localization"/>
    <property type="evidence" value="ECO:0007669"/>
    <property type="project" value="InterPro"/>
</dbReference>
<evidence type="ECO:0000256" key="1">
    <source>
        <dbReference type="ARBA" id="ARBA00004267"/>
    </source>
</evidence>
<comment type="similarity">
    <text evidence="2">Belongs to the MOZART1 family.</text>
</comment>
<gene>
    <name evidence="5" type="ORF">RN001_004333</name>
</gene>
<comment type="caution">
    <text evidence="5">The sequence shown here is derived from an EMBL/GenBank/DDBJ whole genome shotgun (WGS) entry which is preliminary data.</text>
</comment>
<evidence type="ECO:0008006" key="7">
    <source>
        <dbReference type="Google" id="ProtNLM"/>
    </source>
</evidence>
<proteinExistence type="inferred from homology"/>
<name>A0AAN7PYC4_9COLE</name>
<accession>A0AAN7PYC4</accession>
<evidence type="ECO:0000256" key="4">
    <source>
        <dbReference type="ARBA" id="ARBA00023212"/>
    </source>
</evidence>
<keyword evidence="3" id="KW-0963">Cytoplasm</keyword>
<dbReference type="Pfam" id="PF12554">
    <property type="entry name" value="MOZART1"/>
    <property type="match status" value="1"/>
</dbReference>
<evidence type="ECO:0000313" key="6">
    <source>
        <dbReference type="Proteomes" id="UP001353858"/>
    </source>
</evidence>
<organism evidence="5 6">
    <name type="scientific">Aquatica leii</name>
    <dbReference type="NCBI Taxonomy" id="1421715"/>
    <lineage>
        <taxon>Eukaryota</taxon>
        <taxon>Metazoa</taxon>
        <taxon>Ecdysozoa</taxon>
        <taxon>Arthropoda</taxon>
        <taxon>Hexapoda</taxon>
        <taxon>Insecta</taxon>
        <taxon>Pterygota</taxon>
        <taxon>Neoptera</taxon>
        <taxon>Endopterygota</taxon>
        <taxon>Coleoptera</taxon>
        <taxon>Polyphaga</taxon>
        <taxon>Elateriformia</taxon>
        <taxon>Elateroidea</taxon>
        <taxon>Lampyridae</taxon>
        <taxon>Luciolinae</taxon>
        <taxon>Aquatica</taxon>
    </lineage>
</organism>
<dbReference type="GO" id="GO:0090307">
    <property type="term" value="P:mitotic spindle assembly"/>
    <property type="evidence" value="ECO:0007669"/>
    <property type="project" value="TreeGrafter"/>
</dbReference>
<keyword evidence="6" id="KW-1185">Reference proteome</keyword>
<dbReference type="GO" id="GO:0051415">
    <property type="term" value="P:microtubule nucleation by interphase microtubule organizing center"/>
    <property type="evidence" value="ECO:0007669"/>
    <property type="project" value="TreeGrafter"/>
</dbReference>
<evidence type="ECO:0000256" key="2">
    <source>
        <dbReference type="ARBA" id="ARBA00011015"/>
    </source>
</evidence>
<reference evidence="6" key="1">
    <citation type="submission" date="2023-01" db="EMBL/GenBank/DDBJ databases">
        <title>Key to firefly adult light organ development and bioluminescence: homeobox transcription factors regulate luciferase expression and transportation to peroxisome.</title>
        <authorList>
            <person name="Fu X."/>
        </authorList>
    </citation>
    <scope>NUCLEOTIDE SEQUENCE [LARGE SCALE GENOMIC DNA]</scope>
</reference>
<dbReference type="AlphaFoldDB" id="A0AAN7PYC4"/>
<dbReference type="GO" id="GO:0031021">
    <property type="term" value="C:interphase microtubule organizing center"/>
    <property type="evidence" value="ECO:0007669"/>
    <property type="project" value="TreeGrafter"/>
</dbReference>